<keyword evidence="2" id="KW-1185">Reference proteome</keyword>
<gene>
    <name evidence="1" type="ORF">AMTR_s00141p00083020</name>
</gene>
<evidence type="ECO:0000313" key="2">
    <source>
        <dbReference type="Proteomes" id="UP000017836"/>
    </source>
</evidence>
<accession>W1PH30</accession>
<organism evidence="1 2">
    <name type="scientific">Amborella trichopoda</name>
    <dbReference type="NCBI Taxonomy" id="13333"/>
    <lineage>
        <taxon>Eukaryota</taxon>
        <taxon>Viridiplantae</taxon>
        <taxon>Streptophyta</taxon>
        <taxon>Embryophyta</taxon>
        <taxon>Tracheophyta</taxon>
        <taxon>Spermatophyta</taxon>
        <taxon>Magnoliopsida</taxon>
        <taxon>Amborellales</taxon>
        <taxon>Amborellaceae</taxon>
        <taxon>Amborella</taxon>
    </lineage>
</organism>
<name>W1PH30_AMBTC</name>
<dbReference type="Proteomes" id="UP000017836">
    <property type="component" value="Unassembled WGS sequence"/>
</dbReference>
<dbReference type="EMBL" id="KI393843">
    <property type="protein sequence ID" value="ERN07009.1"/>
    <property type="molecule type" value="Genomic_DNA"/>
</dbReference>
<sequence>MKVLRIPISFLEAETTCLTEEEQKLDQKVLHILESDASFSPQINYHVNQLKQDILKFLQIPEVLHIPVPEREEDITYHTLAPLYEQDTLKVLQIPDVLHIPVPEREENIAYLAPIAPYQQDTPKVLQIPEVL</sequence>
<protein>
    <submittedName>
        <fullName evidence="1">Uncharacterized protein</fullName>
    </submittedName>
</protein>
<dbReference type="Gramene" id="ERN07009">
    <property type="protein sequence ID" value="ERN07009"/>
    <property type="gene ID" value="AMTR_s00141p00083020"/>
</dbReference>
<reference evidence="2" key="1">
    <citation type="journal article" date="2013" name="Science">
        <title>The Amborella genome and the evolution of flowering plants.</title>
        <authorList>
            <consortium name="Amborella Genome Project"/>
        </authorList>
    </citation>
    <scope>NUCLEOTIDE SEQUENCE [LARGE SCALE GENOMIC DNA]</scope>
</reference>
<dbReference type="AlphaFoldDB" id="W1PH30"/>
<proteinExistence type="predicted"/>
<dbReference type="HOGENOM" id="CLU_1919921_0_0_1"/>
<evidence type="ECO:0000313" key="1">
    <source>
        <dbReference type="EMBL" id="ERN07009.1"/>
    </source>
</evidence>